<dbReference type="EMBL" id="SDMP01000016">
    <property type="protein sequence ID" value="RYR04667.1"/>
    <property type="molecule type" value="Genomic_DNA"/>
</dbReference>
<evidence type="ECO:0000256" key="4">
    <source>
        <dbReference type="PROSITE-ProRule" id="PRU00047"/>
    </source>
</evidence>
<dbReference type="Gene3D" id="4.10.60.10">
    <property type="entry name" value="Zinc finger, CCHC-type"/>
    <property type="match status" value="1"/>
</dbReference>
<dbReference type="Proteomes" id="UP000289738">
    <property type="component" value="Chromosome B06"/>
</dbReference>
<feature type="domain" description="CCHC-type" evidence="7">
    <location>
        <begin position="50"/>
        <end position="64"/>
    </location>
</feature>
<feature type="domain" description="GRF-type" evidence="8">
    <location>
        <begin position="81"/>
        <end position="124"/>
    </location>
</feature>
<organism evidence="9 10">
    <name type="scientific">Arachis hypogaea</name>
    <name type="common">Peanut</name>
    <dbReference type="NCBI Taxonomy" id="3818"/>
    <lineage>
        <taxon>Eukaryota</taxon>
        <taxon>Viridiplantae</taxon>
        <taxon>Streptophyta</taxon>
        <taxon>Embryophyta</taxon>
        <taxon>Tracheophyta</taxon>
        <taxon>Spermatophyta</taxon>
        <taxon>Magnoliopsida</taxon>
        <taxon>eudicotyledons</taxon>
        <taxon>Gunneridae</taxon>
        <taxon>Pentapetalae</taxon>
        <taxon>rosids</taxon>
        <taxon>fabids</taxon>
        <taxon>Fabales</taxon>
        <taxon>Fabaceae</taxon>
        <taxon>Papilionoideae</taxon>
        <taxon>50 kb inversion clade</taxon>
        <taxon>dalbergioids sensu lato</taxon>
        <taxon>Dalbergieae</taxon>
        <taxon>Pterocarpus clade</taxon>
        <taxon>Arachis</taxon>
    </lineage>
</organism>
<evidence type="ECO:0000256" key="6">
    <source>
        <dbReference type="SAM" id="MobiDB-lite"/>
    </source>
</evidence>
<feature type="region of interest" description="Disordered" evidence="6">
    <location>
        <begin position="288"/>
        <end position="325"/>
    </location>
</feature>
<reference evidence="9 10" key="1">
    <citation type="submission" date="2019-01" db="EMBL/GenBank/DDBJ databases">
        <title>Sequencing of cultivated peanut Arachis hypogaea provides insights into genome evolution and oil improvement.</title>
        <authorList>
            <person name="Chen X."/>
        </authorList>
    </citation>
    <scope>NUCLEOTIDE SEQUENCE [LARGE SCALE GENOMIC DNA]</scope>
    <source>
        <strain evidence="10">cv. Fuhuasheng</strain>
        <tissue evidence="9">Leaves</tissue>
    </source>
</reference>
<dbReference type="InterPro" id="IPR010666">
    <property type="entry name" value="Znf_GRF"/>
</dbReference>
<evidence type="ECO:0000259" key="7">
    <source>
        <dbReference type="PROSITE" id="PS50158"/>
    </source>
</evidence>
<evidence type="ECO:0000313" key="9">
    <source>
        <dbReference type="EMBL" id="RYR04667.1"/>
    </source>
</evidence>
<feature type="compositionally biased region" description="Polar residues" evidence="6">
    <location>
        <begin position="12"/>
        <end position="23"/>
    </location>
</feature>
<evidence type="ECO:0000256" key="3">
    <source>
        <dbReference type="ARBA" id="ARBA00022833"/>
    </source>
</evidence>
<evidence type="ECO:0000256" key="2">
    <source>
        <dbReference type="ARBA" id="ARBA00022771"/>
    </source>
</evidence>
<dbReference type="SUPFAM" id="SSF57756">
    <property type="entry name" value="Retrovirus zinc finger-like domains"/>
    <property type="match status" value="1"/>
</dbReference>
<evidence type="ECO:0000259" key="8">
    <source>
        <dbReference type="PROSITE" id="PS51999"/>
    </source>
</evidence>
<evidence type="ECO:0000256" key="5">
    <source>
        <dbReference type="SAM" id="Coils"/>
    </source>
</evidence>
<dbReference type="AlphaFoldDB" id="A0A444YRW5"/>
<dbReference type="PANTHER" id="PTHR33680:SF1">
    <property type="entry name" value="OS05G0489500 PROTEIN"/>
    <property type="match status" value="1"/>
</dbReference>
<evidence type="ECO:0000256" key="1">
    <source>
        <dbReference type="ARBA" id="ARBA00022723"/>
    </source>
</evidence>
<feature type="region of interest" description="Disordered" evidence="6">
    <location>
        <begin position="1"/>
        <end position="46"/>
    </location>
</feature>
<accession>A0A444YRW5</accession>
<keyword evidence="3" id="KW-0862">Zinc</keyword>
<protein>
    <submittedName>
        <fullName evidence="9">Uncharacterized protein</fullName>
    </submittedName>
</protein>
<dbReference type="PROSITE" id="PS50158">
    <property type="entry name" value="ZF_CCHC"/>
    <property type="match status" value="1"/>
</dbReference>
<dbReference type="InterPro" id="IPR001878">
    <property type="entry name" value="Znf_CCHC"/>
</dbReference>
<comment type="caution">
    <text evidence="9">The sequence shown here is derived from an EMBL/GenBank/DDBJ whole genome shotgun (WGS) entry which is preliminary data.</text>
</comment>
<dbReference type="GO" id="GO:0008270">
    <property type="term" value="F:zinc ion binding"/>
    <property type="evidence" value="ECO:0007669"/>
    <property type="project" value="UniProtKB-KW"/>
</dbReference>
<dbReference type="SMART" id="SM00343">
    <property type="entry name" value="ZnF_C2HC"/>
    <property type="match status" value="1"/>
</dbReference>
<dbReference type="PROSITE" id="PS51999">
    <property type="entry name" value="ZF_GRF"/>
    <property type="match status" value="1"/>
</dbReference>
<dbReference type="STRING" id="3818.A0A444YRW5"/>
<keyword evidence="1" id="KW-0479">Metal-binding</keyword>
<keyword evidence="5" id="KW-0175">Coiled coil</keyword>
<feature type="coiled-coil region" evidence="5">
    <location>
        <begin position="460"/>
        <end position="529"/>
    </location>
</feature>
<dbReference type="PANTHER" id="PTHR33680">
    <property type="entry name" value="OS07G0190500 PROTEIN"/>
    <property type="match status" value="1"/>
</dbReference>
<keyword evidence="10" id="KW-1185">Reference proteome</keyword>
<evidence type="ECO:0000313" key="10">
    <source>
        <dbReference type="Proteomes" id="UP000289738"/>
    </source>
</evidence>
<gene>
    <name evidence="9" type="ORF">Ahy_B06g084445</name>
</gene>
<feature type="compositionally biased region" description="Polar residues" evidence="6">
    <location>
        <begin position="31"/>
        <end position="46"/>
    </location>
</feature>
<proteinExistence type="predicted"/>
<dbReference type="InterPro" id="IPR036875">
    <property type="entry name" value="Znf_CCHC_sf"/>
</dbReference>
<keyword evidence="2 4" id="KW-0863">Zinc-finger</keyword>
<name>A0A444YRW5_ARAHY</name>
<sequence length="581" mass="65191">MCEAETKMAMPLSNTPSKPTTRPQFVPYTPENPSRPTQEQGSRTRDYSTCFNCGKKGHWYRQCPLALHSNGSSPIPDKIYCRCGYGFCLVKTSKSTKNFGKMFYVCPIKEGKQCKGFIGFCNEPPRDEEYFDPPPYKYPVCECGAGVCAKERDPNADRKFRFICPVQPGHGNCGFIVTEDELRGKQRIRGLSGSGELLVDYPESMTAMDISEAPSLNAIPEVPLGDDTSPKATPPRQVGLNKFEVIDDDLDAEDVNWDDFDKEAESFRSRFATGLTCRQNLFGNNSFNDAIGDNAPPTGTFTSYDEISDSEHPTAGDSPPECNQSTITSLNEDAQLSSRGSDTTVLGQISGDDVMQTEVPGGVSAMLTVTQGTKRKLMSEAERRKKMVSYMLREFLTELEDLDIHDHDSIRVAVDGCFKILQELVLSADYKLFSDHVCDYINNVSAIAEIDKSMENRLTLDESNRIIEEEKTKLAQIQEETVETEAMLKACNWKGKMLREEVLRMKAELHEKQNQLKSCELESATIESRLGDLKRRRLEADTKLKGRAEEAESARRLNEERQLKQMAAMAALEKLKHQLQN</sequence>
<dbReference type="GO" id="GO:0003676">
    <property type="term" value="F:nucleic acid binding"/>
    <property type="evidence" value="ECO:0007669"/>
    <property type="project" value="InterPro"/>
</dbReference>
<dbReference type="Pfam" id="PF00098">
    <property type="entry name" value="zf-CCHC"/>
    <property type="match status" value="1"/>
</dbReference>
<dbReference type="Pfam" id="PF06839">
    <property type="entry name" value="Zn_ribbon_GRF"/>
    <property type="match status" value="1"/>
</dbReference>